<evidence type="ECO:0000313" key="1">
    <source>
        <dbReference type="EMBL" id="MPC28671.1"/>
    </source>
</evidence>
<name>A0A5B7E3S3_PORTR</name>
<gene>
    <name evidence="1" type="ORF">E2C01_021881</name>
</gene>
<organism evidence="1 2">
    <name type="scientific">Portunus trituberculatus</name>
    <name type="common">Swimming crab</name>
    <name type="synonym">Neptunus trituberculatus</name>
    <dbReference type="NCBI Taxonomy" id="210409"/>
    <lineage>
        <taxon>Eukaryota</taxon>
        <taxon>Metazoa</taxon>
        <taxon>Ecdysozoa</taxon>
        <taxon>Arthropoda</taxon>
        <taxon>Crustacea</taxon>
        <taxon>Multicrustacea</taxon>
        <taxon>Malacostraca</taxon>
        <taxon>Eumalacostraca</taxon>
        <taxon>Eucarida</taxon>
        <taxon>Decapoda</taxon>
        <taxon>Pleocyemata</taxon>
        <taxon>Brachyura</taxon>
        <taxon>Eubrachyura</taxon>
        <taxon>Portunoidea</taxon>
        <taxon>Portunidae</taxon>
        <taxon>Portuninae</taxon>
        <taxon>Portunus</taxon>
    </lineage>
</organism>
<dbReference type="EMBL" id="VSRR010001948">
    <property type="protein sequence ID" value="MPC28671.1"/>
    <property type="molecule type" value="Genomic_DNA"/>
</dbReference>
<keyword evidence="2" id="KW-1185">Reference proteome</keyword>
<dbReference type="Proteomes" id="UP000324222">
    <property type="component" value="Unassembled WGS sequence"/>
</dbReference>
<evidence type="ECO:0000313" key="2">
    <source>
        <dbReference type="Proteomes" id="UP000324222"/>
    </source>
</evidence>
<comment type="caution">
    <text evidence="1">The sequence shown here is derived from an EMBL/GenBank/DDBJ whole genome shotgun (WGS) entry which is preliminary data.</text>
</comment>
<reference evidence="1 2" key="1">
    <citation type="submission" date="2019-05" db="EMBL/GenBank/DDBJ databases">
        <title>Another draft genome of Portunus trituberculatus and its Hox gene families provides insights of decapod evolution.</title>
        <authorList>
            <person name="Jeong J.-H."/>
            <person name="Song I."/>
            <person name="Kim S."/>
            <person name="Choi T."/>
            <person name="Kim D."/>
            <person name="Ryu S."/>
            <person name="Kim W."/>
        </authorList>
    </citation>
    <scope>NUCLEOTIDE SEQUENCE [LARGE SCALE GENOMIC DNA]</scope>
    <source>
        <tissue evidence="1">Muscle</tissue>
    </source>
</reference>
<proteinExistence type="predicted"/>
<protein>
    <submittedName>
        <fullName evidence="1">Uncharacterized protein</fullName>
    </submittedName>
</protein>
<sequence length="70" mass="7670">MRITSTPSLRISTSSVADLISALFFGIPSPELPPIGQLQNSVARSLKLRLALSLKMRLGQITYKQTDRAN</sequence>
<dbReference type="AlphaFoldDB" id="A0A5B7E3S3"/>
<accession>A0A5B7E3S3</accession>